<keyword evidence="3 4" id="KW-0411">Iron-sulfur</keyword>
<dbReference type="InterPro" id="IPR011766">
    <property type="entry name" value="TPP_enzyme_TPP-bd"/>
</dbReference>
<feature type="binding site" evidence="4">
    <location>
        <position position="553"/>
    </location>
    <ligand>
        <name>[4Fe-4S] cluster</name>
        <dbReference type="ChEBI" id="CHEBI:49883"/>
        <label>1</label>
    </ligand>
</feature>
<dbReference type="NCBIfam" id="TIGR03336">
    <property type="entry name" value="IOR_alpha"/>
    <property type="match status" value="1"/>
</dbReference>
<sequence length="604" mass="64850">MAKELLMGNEAIGLGAIHAGVSLVSGYPGTPSTEILETVARHNDDGRIHIEWSVNEKAALEVAAGGAYAGARTLVTMKQVGLNVASDPLMSLAYVGVKGGMVIVAADDPGPISSQTEQDTRHFGAFSKLPVFDPSSPEEAYEMVEDAFEYSEKYGTPVLLRPTTRVCHGCATVELKEEATRKEPEGFLKDTSRWVIFPRLSYQNHMKIEKRNVELSHVFSSYRYNTVEGKADSRKGIATGGISYAYTREAVPEEIRLLRVGTPHPFPEDLAVSFLEGLDEVLVIEELDPVIETELLKIAGKYHLPVNIKGKLTGDTRNAGENSTESVREDLGRFVPEFMAGNQAEGAAAEEMPPLPIRPPVLCAGCPHRASFYAVKQAAKGRKAVFSGDIGCYTLGNSKPLDMVDTCLCMGADVTIAQGLHIIEPETVNFAFIGDSTFFASGLTGVINAVYNQTDIVLVVLDNSTTAMTGHQPHPGTGKTMMGEVVAKVSIEKILEGIGVSRIVKADPLNLNEAVEAVKEVMDEAGVRVVIFKSPCIAVTRPAAGYHVSADSCTFCRQCIRELGCPAIVIGDGKAAIEPSLCSGCGICAQVCKFNAIQEVDHDE</sequence>
<feature type="binding site" evidence="4">
    <location>
        <position position="559"/>
    </location>
    <ligand>
        <name>[4Fe-4S] cluster</name>
        <dbReference type="ChEBI" id="CHEBI:49883"/>
        <label>1</label>
    </ligand>
</feature>
<keyword evidence="6" id="KW-0670">Pyruvate</keyword>
<keyword evidence="1 3" id="KW-0479">Metal-binding</keyword>
<evidence type="ECO:0000256" key="2">
    <source>
        <dbReference type="ARBA" id="ARBA00023002"/>
    </source>
</evidence>
<evidence type="ECO:0000256" key="1">
    <source>
        <dbReference type="ARBA" id="ARBA00022723"/>
    </source>
</evidence>
<keyword evidence="2 3" id="KW-0560">Oxidoreductase</keyword>
<dbReference type="RefSeq" id="WP_154322883.1">
    <property type="nucleotide sequence ID" value="NZ_CP045695.1"/>
</dbReference>
<organism evidence="6 7">
    <name type="scientific">Clostridium scindens (strain JCM 10418 / VPI 12708)</name>
    <dbReference type="NCBI Taxonomy" id="29347"/>
    <lineage>
        <taxon>Bacteria</taxon>
        <taxon>Bacillati</taxon>
        <taxon>Bacillota</taxon>
        <taxon>Clostridia</taxon>
        <taxon>Lachnospirales</taxon>
        <taxon>Lachnospiraceae</taxon>
    </lineage>
</organism>
<dbReference type="GO" id="GO:0043805">
    <property type="term" value="F:indolepyruvate ferredoxin oxidoreductase activity"/>
    <property type="evidence" value="ECO:0007669"/>
    <property type="project" value="UniProtKB-UniRule"/>
</dbReference>
<keyword evidence="3 4" id="KW-0004">4Fe-4S</keyword>
<proteinExistence type="predicted"/>
<comment type="caution">
    <text evidence="6">The sequence shown here is derived from an EMBL/GenBank/DDBJ whole genome shotgun (WGS) entry which is preliminary data.</text>
</comment>
<evidence type="ECO:0000256" key="4">
    <source>
        <dbReference type="PIRSR" id="PIRSR006439-50"/>
    </source>
</evidence>
<dbReference type="InterPro" id="IPR029061">
    <property type="entry name" value="THDP-binding"/>
</dbReference>
<dbReference type="FunFam" id="3.40.50.970:FF:000039">
    <property type="entry name" value="Indolepyruvate oxidoreductase subunit IorA"/>
    <property type="match status" value="1"/>
</dbReference>
<dbReference type="Pfam" id="PF00037">
    <property type="entry name" value="Fer4"/>
    <property type="match status" value="1"/>
</dbReference>
<protein>
    <recommendedName>
        <fullName evidence="3">Indolepyruvate oxidoreductase subunit IorA</fullName>
        <shortName evidence="3">IOR</shortName>
        <ecNumber evidence="3">1.2.7.8</ecNumber>
    </recommendedName>
    <alternativeName>
        <fullName evidence="3">Indolepyruvate ferredoxin oxidoreductase subunit alpha</fullName>
    </alternativeName>
</protein>
<comment type="catalytic activity">
    <reaction evidence="3">
        <text>indole-3-pyruvate + 2 oxidized [2Fe-2S]-[ferredoxin] + CoA = (indol-3-yl)acetyl-CoA + 2 reduced [2Fe-2S]-[ferredoxin] + CO2 + H(+)</text>
        <dbReference type="Rhea" id="RHEA:12645"/>
        <dbReference type="Rhea" id="RHEA-COMP:10000"/>
        <dbReference type="Rhea" id="RHEA-COMP:10001"/>
        <dbReference type="ChEBI" id="CHEBI:15378"/>
        <dbReference type="ChEBI" id="CHEBI:16526"/>
        <dbReference type="ChEBI" id="CHEBI:17640"/>
        <dbReference type="ChEBI" id="CHEBI:33737"/>
        <dbReference type="ChEBI" id="CHEBI:33738"/>
        <dbReference type="ChEBI" id="CHEBI:57271"/>
        <dbReference type="ChEBI" id="CHEBI:57287"/>
        <dbReference type="EC" id="1.2.7.8"/>
    </reaction>
</comment>
<dbReference type="EMBL" id="VUMB01000013">
    <property type="protein sequence ID" value="MSS40262.1"/>
    <property type="molecule type" value="Genomic_DNA"/>
</dbReference>
<keyword evidence="3 4" id="KW-0408">Iron</keyword>
<feature type="binding site" evidence="4">
    <location>
        <position position="582"/>
    </location>
    <ligand>
        <name>[4Fe-4S] cluster</name>
        <dbReference type="ChEBI" id="CHEBI:49883"/>
        <label>2</label>
    </ligand>
</feature>
<evidence type="ECO:0000313" key="7">
    <source>
        <dbReference type="Proteomes" id="UP000462363"/>
    </source>
</evidence>
<dbReference type="InterPro" id="IPR017721">
    <property type="entry name" value="IorA"/>
</dbReference>
<evidence type="ECO:0000256" key="3">
    <source>
        <dbReference type="PIRNR" id="PIRNR006439"/>
    </source>
</evidence>
<reference evidence="6 7" key="1">
    <citation type="submission" date="2019-08" db="EMBL/GenBank/DDBJ databases">
        <title>In-depth cultivation of the pig gut microbiome towards novel bacterial diversity and tailored functional studies.</title>
        <authorList>
            <person name="Wylensek D."/>
            <person name="Hitch T.C.A."/>
            <person name="Clavel T."/>
        </authorList>
    </citation>
    <scope>NUCLEOTIDE SEQUENCE [LARGE SCALE GENOMIC DNA]</scope>
    <source>
        <strain evidence="6 7">BL-389-WT-3D</strain>
    </source>
</reference>
<accession>A0A844F344</accession>
<evidence type="ECO:0000313" key="6">
    <source>
        <dbReference type="EMBL" id="MSS40262.1"/>
    </source>
</evidence>
<feature type="domain" description="4Fe-4S ferredoxin-type" evidence="5">
    <location>
        <begin position="573"/>
        <end position="602"/>
    </location>
</feature>
<keyword evidence="3" id="KW-0249">Electron transport</keyword>
<dbReference type="Pfam" id="PF02775">
    <property type="entry name" value="TPP_enzyme_C"/>
    <property type="match status" value="1"/>
</dbReference>
<dbReference type="GO" id="GO:0046872">
    <property type="term" value="F:metal ion binding"/>
    <property type="evidence" value="ECO:0007669"/>
    <property type="project" value="UniProtKB-UniRule"/>
</dbReference>
<dbReference type="AlphaFoldDB" id="A0A844F344"/>
<evidence type="ECO:0000259" key="5">
    <source>
        <dbReference type="PROSITE" id="PS51379"/>
    </source>
</evidence>
<feature type="binding site" evidence="4">
    <location>
        <position position="588"/>
    </location>
    <ligand>
        <name>[4Fe-4S] cluster</name>
        <dbReference type="ChEBI" id="CHEBI:49883"/>
        <label>2</label>
    </ligand>
</feature>
<comment type="function">
    <text evidence="3">Catalyzes the ferredoxin-dependent oxidative decarboxylation of arylpyruvates.</text>
</comment>
<dbReference type="PANTHER" id="PTHR43710:SF6">
    <property type="entry name" value="INDOLEPYRUVATE OXIDOREDUCTASE SUBUNIT IORA"/>
    <property type="match status" value="1"/>
</dbReference>
<dbReference type="GO" id="GO:0030976">
    <property type="term" value="F:thiamine pyrophosphate binding"/>
    <property type="evidence" value="ECO:0007669"/>
    <property type="project" value="InterPro"/>
</dbReference>
<name>A0A844F344_CLOSV</name>
<dbReference type="PANTHER" id="PTHR43710">
    <property type="entry name" value="2-HYDROXYACYL-COA LYASE"/>
    <property type="match status" value="1"/>
</dbReference>
<dbReference type="Pfam" id="PF01855">
    <property type="entry name" value="POR_N"/>
    <property type="match status" value="1"/>
</dbReference>
<dbReference type="PROSITE" id="PS51379">
    <property type="entry name" value="4FE4S_FER_2"/>
    <property type="match status" value="1"/>
</dbReference>
<dbReference type="PIRSF" id="PIRSF006439">
    <property type="entry name" value="Indolepyruvate_ferr_oxidored"/>
    <property type="match status" value="1"/>
</dbReference>
<dbReference type="EC" id="1.2.7.8" evidence="3"/>
<dbReference type="Gene3D" id="3.40.50.970">
    <property type="match status" value="2"/>
</dbReference>
<feature type="binding site" evidence="4">
    <location>
        <position position="556"/>
    </location>
    <ligand>
        <name>[4Fe-4S] cluster</name>
        <dbReference type="ChEBI" id="CHEBI:49883"/>
        <label>1</label>
    </ligand>
</feature>
<dbReference type="InterPro" id="IPR017896">
    <property type="entry name" value="4Fe4S_Fe-S-bd"/>
</dbReference>
<dbReference type="SUPFAM" id="SSF52518">
    <property type="entry name" value="Thiamin diphosphate-binding fold (THDP-binding)"/>
    <property type="match status" value="2"/>
</dbReference>
<dbReference type="CDD" id="cd02008">
    <property type="entry name" value="TPP_IOR_alpha"/>
    <property type="match status" value="1"/>
</dbReference>
<feature type="binding site" evidence="4">
    <location>
        <position position="592"/>
    </location>
    <ligand>
        <name>[4Fe-4S] cluster</name>
        <dbReference type="ChEBI" id="CHEBI:49883"/>
        <label>1</label>
    </ligand>
</feature>
<dbReference type="GO" id="GO:0051539">
    <property type="term" value="F:4 iron, 4 sulfur cluster binding"/>
    <property type="evidence" value="ECO:0007669"/>
    <property type="project" value="UniProtKB-UniRule"/>
</dbReference>
<feature type="binding site" evidence="4">
    <location>
        <position position="585"/>
    </location>
    <ligand>
        <name>[4Fe-4S] cluster</name>
        <dbReference type="ChEBI" id="CHEBI:49883"/>
        <label>2</label>
    </ligand>
</feature>
<comment type="cofactor">
    <cofactor evidence="3 4">
        <name>[4Fe-4S] cluster</name>
        <dbReference type="ChEBI" id="CHEBI:49883"/>
    </cofactor>
    <text evidence="3 4">Binds 2 [4Fe-4S] clusters. In this family the first cluster has a non-standard and varying [4Fe-4S] binding motif CX(2)CX(2)CX(4-5)CP.</text>
</comment>
<dbReference type="InterPro" id="IPR045025">
    <property type="entry name" value="HACL1-like"/>
</dbReference>
<dbReference type="Gene3D" id="3.30.70.20">
    <property type="match status" value="1"/>
</dbReference>
<feature type="binding site" evidence="4">
    <location>
        <position position="565"/>
    </location>
    <ligand>
        <name>[4Fe-4S] cluster</name>
        <dbReference type="ChEBI" id="CHEBI:49883"/>
        <label>2</label>
    </ligand>
</feature>
<dbReference type="Proteomes" id="UP000462363">
    <property type="component" value="Unassembled WGS sequence"/>
</dbReference>
<dbReference type="CDD" id="cd07034">
    <property type="entry name" value="TPP_PYR_PFOR_IOR-alpha_like"/>
    <property type="match status" value="1"/>
</dbReference>
<gene>
    <name evidence="6" type="primary">iorA</name>
    <name evidence="6" type="ORF">FYJ37_07845</name>
</gene>
<keyword evidence="3" id="KW-0813">Transport</keyword>
<dbReference type="InterPro" id="IPR002880">
    <property type="entry name" value="Pyrv_Fd/Flavodoxin_OxRdtase_N"/>
</dbReference>